<comment type="caution">
    <text evidence="3">The sequence shown here is derived from an EMBL/GenBank/DDBJ whole genome shotgun (WGS) entry which is preliminary data.</text>
</comment>
<protein>
    <submittedName>
        <fullName evidence="3">DUF4142 domain-containing protein</fullName>
    </submittedName>
</protein>
<dbReference type="Proteomes" id="UP001168613">
    <property type="component" value="Unassembled WGS sequence"/>
</dbReference>
<evidence type="ECO:0000256" key="1">
    <source>
        <dbReference type="SAM" id="SignalP"/>
    </source>
</evidence>
<feature type="domain" description="DUF4142" evidence="2">
    <location>
        <begin position="33"/>
        <end position="166"/>
    </location>
</feature>
<dbReference type="InterPro" id="IPR025419">
    <property type="entry name" value="DUF4142"/>
</dbReference>
<dbReference type="RefSeq" id="WP_266123361.1">
    <property type="nucleotide sequence ID" value="NZ_JAJHNU010000004.1"/>
</dbReference>
<organism evidence="3 4">
    <name type="scientific">Alcaligenes endophyticus</name>
    <dbReference type="NCBI Taxonomy" id="1929088"/>
    <lineage>
        <taxon>Bacteria</taxon>
        <taxon>Pseudomonadati</taxon>
        <taxon>Pseudomonadota</taxon>
        <taxon>Betaproteobacteria</taxon>
        <taxon>Burkholderiales</taxon>
        <taxon>Alcaligenaceae</taxon>
        <taxon>Alcaligenes</taxon>
    </lineage>
</organism>
<dbReference type="EMBL" id="JAJHNU010000004">
    <property type="protein sequence ID" value="MDN4122419.1"/>
    <property type="molecule type" value="Genomic_DNA"/>
</dbReference>
<feature type="signal peptide" evidence="1">
    <location>
        <begin position="1"/>
        <end position="26"/>
    </location>
</feature>
<evidence type="ECO:0000259" key="2">
    <source>
        <dbReference type="Pfam" id="PF13628"/>
    </source>
</evidence>
<sequence length="177" mass="20093">MRNRHWICMTFAAALVLGMGLRSAQAVDMFSEEKGFIEDAAHAGNYEMEAAHYALEYSTDPRVKDYAQMMVDEHKQLAQALQQIAARLEIDMPEGPSLMQKAKLTLLKSKEGRDFDADYAQKLGVAAHEETIKRFQDYIERGKDREVLGFANDALPILQQHFQHATVLYRSMQSPSP</sequence>
<reference evidence="3" key="1">
    <citation type="submission" date="2021-11" db="EMBL/GenBank/DDBJ databases">
        <title>Draft genome sequence of Alcaligenes endophyticus type strain CCUG 75668T.</title>
        <authorList>
            <person name="Salva-Serra F."/>
            <person name="Duran R.E."/>
            <person name="Seeger M."/>
            <person name="Moore E.R.B."/>
            <person name="Jaen-Luchoro D."/>
        </authorList>
    </citation>
    <scope>NUCLEOTIDE SEQUENCE</scope>
    <source>
        <strain evidence="3">CCUG 75668</strain>
    </source>
</reference>
<name>A0ABT8EM87_9BURK</name>
<evidence type="ECO:0000313" key="4">
    <source>
        <dbReference type="Proteomes" id="UP001168613"/>
    </source>
</evidence>
<dbReference type="Pfam" id="PF13628">
    <property type="entry name" value="DUF4142"/>
    <property type="match status" value="1"/>
</dbReference>
<dbReference type="PANTHER" id="PTHR38593">
    <property type="entry name" value="BLR2558 PROTEIN"/>
    <property type="match status" value="1"/>
</dbReference>
<accession>A0ABT8EM87</accession>
<dbReference type="PANTHER" id="PTHR38593:SF1">
    <property type="entry name" value="BLR2558 PROTEIN"/>
    <property type="match status" value="1"/>
</dbReference>
<keyword evidence="4" id="KW-1185">Reference proteome</keyword>
<evidence type="ECO:0000313" key="3">
    <source>
        <dbReference type="EMBL" id="MDN4122419.1"/>
    </source>
</evidence>
<feature type="chain" id="PRO_5046077378" evidence="1">
    <location>
        <begin position="27"/>
        <end position="177"/>
    </location>
</feature>
<dbReference type="InterPro" id="IPR012347">
    <property type="entry name" value="Ferritin-like"/>
</dbReference>
<keyword evidence="1" id="KW-0732">Signal</keyword>
<dbReference type="Gene3D" id="1.20.1260.10">
    <property type="match status" value="1"/>
</dbReference>
<gene>
    <name evidence="3" type="ORF">LMS43_14080</name>
</gene>
<proteinExistence type="predicted"/>